<dbReference type="EMBL" id="JBBPCC010000026">
    <property type="protein sequence ID" value="MEK8132042.1"/>
    <property type="molecule type" value="Genomic_DNA"/>
</dbReference>
<keyword evidence="6" id="KW-1185">Reference proteome</keyword>
<reference evidence="5 6" key="1">
    <citation type="submission" date="2024-04" db="EMBL/GenBank/DDBJ databases">
        <title>draft genome sequnece of Paenibacillus filicis.</title>
        <authorList>
            <person name="Kim D.-U."/>
        </authorList>
    </citation>
    <scope>NUCLEOTIDE SEQUENCE [LARGE SCALE GENOMIC DNA]</scope>
    <source>
        <strain evidence="5 6">KACC14197</strain>
    </source>
</reference>
<evidence type="ECO:0000256" key="1">
    <source>
        <dbReference type="ARBA" id="ARBA00023015"/>
    </source>
</evidence>
<dbReference type="InterPro" id="IPR003313">
    <property type="entry name" value="AraC-bd"/>
</dbReference>
<feature type="domain" description="AraC-type arabinose-binding/dimerisation" evidence="4">
    <location>
        <begin position="16"/>
        <end position="141"/>
    </location>
</feature>
<organism evidence="5 6">
    <name type="scientific">Paenibacillus filicis</name>
    <dbReference type="NCBI Taxonomy" id="669464"/>
    <lineage>
        <taxon>Bacteria</taxon>
        <taxon>Bacillati</taxon>
        <taxon>Bacillota</taxon>
        <taxon>Bacilli</taxon>
        <taxon>Bacillales</taxon>
        <taxon>Paenibacillaceae</taxon>
        <taxon>Paenibacillus</taxon>
    </lineage>
</organism>
<evidence type="ECO:0000313" key="6">
    <source>
        <dbReference type="Proteomes" id="UP001469365"/>
    </source>
</evidence>
<dbReference type="Pfam" id="PF02311">
    <property type="entry name" value="AraC_binding"/>
    <property type="match status" value="1"/>
</dbReference>
<keyword evidence="1" id="KW-0805">Transcription regulation</keyword>
<name>A0ABU9DV91_9BACL</name>
<evidence type="ECO:0000313" key="5">
    <source>
        <dbReference type="EMBL" id="MEK8132042.1"/>
    </source>
</evidence>
<proteinExistence type="predicted"/>
<evidence type="ECO:0000256" key="3">
    <source>
        <dbReference type="ARBA" id="ARBA00023163"/>
    </source>
</evidence>
<protein>
    <submittedName>
        <fullName evidence="5">AraC family ligand binding domain-containing protein</fullName>
    </submittedName>
</protein>
<dbReference type="PANTHER" id="PTHR46796:SF2">
    <property type="entry name" value="TRANSCRIPTIONAL REGULATORY PROTEIN"/>
    <property type="match status" value="1"/>
</dbReference>
<gene>
    <name evidence="5" type="ORF">WMW72_29515</name>
</gene>
<evidence type="ECO:0000259" key="4">
    <source>
        <dbReference type="Pfam" id="PF02311"/>
    </source>
</evidence>
<keyword evidence="3" id="KW-0804">Transcription</keyword>
<dbReference type="PANTHER" id="PTHR46796">
    <property type="entry name" value="HTH-TYPE TRANSCRIPTIONAL ACTIVATOR RHAS-RELATED"/>
    <property type="match status" value="1"/>
</dbReference>
<dbReference type="Proteomes" id="UP001469365">
    <property type="component" value="Unassembled WGS sequence"/>
</dbReference>
<evidence type="ECO:0000256" key="2">
    <source>
        <dbReference type="ARBA" id="ARBA00023125"/>
    </source>
</evidence>
<dbReference type="InterPro" id="IPR050204">
    <property type="entry name" value="AraC_XylS_family_regulators"/>
</dbReference>
<accession>A0ABU9DV91</accession>
<comment type="caution">
    <text evidence="5">The sequence shown here is derived from an EMBL/GenBank/DDBJ whole genome shotgun (WGS) entry which is preliminary data.</text>
</comment>
<sequence length="238" mass="27974">MPGEIRTAYYDPELQVEAYRFQGVMQNFPSHFHEHYVIGFIENSQRYMLCNHQAYILNPGDIMIFNPRDIHSCEQIDGKALDYRSIGIQPDSMKRIVREITGKEFLPSFSPNVLYRSELAGVLQELHDMIFRGESDFIKEELFLFLISQLLQDYSDTTEKLEEQGQERDSEFATICDYIESHYSNKRVYLFDPNRYGMGCLFIFKRVDHDDGLPRDASHLDRSSRVRKKVHSEVEACF</sequence>
<keyword evidence="2" id="KW-0238">DNA-binding</keyword>
<dbReference type="CDD" id="cd07001">
    <property type="entry name" value="cupin_YbfI-like_N"/>
    <property type="match status" value="1"/>
</dbReference>
<dbReference type="SUPFAM" id="SSF51215">
    <property type="entry name" value="Regulatory protein AraC"/>
    <property type="match status" value="1"/>
</dbReference>
<dbReference type="InterPro" id="IPR037923">
    <property type="entry name" value="HTH-like"/>
</dbReference>